<gene>
    <name evidence="2" type="ORF">P5G52_14665</name>
</gene>
<dbReference type="InterPro" id="IPR023393">
    <property type="entry name" value="START-like_dom_sf"/>
</dbReference>
<evidence type="ECO:0000313" key="3">
    <source>
        <dbReference type="Proteomes" id="UP001174209"/>
    </source>
</evidence>
<proteinExistence type="predicted"/>
<name>A0ABT8K3U2_9MICC</name>
<dbReference type="RefSeq" id="WP_301228859.1">
    <property type="nucleotide sequence ID" value="NZ_JAROCG010000002.1"/>
</dbReference>
<feature type="region of interest" description="Disordered" evidence="1">
    <location>
        <begin position="1"/>
        <end position="21"/>
    </location>
</feature>
<evidence type="ECO:0000256" key="1">
    <source>
        <dbReference type="SAM" id="MobiDB-lite"/>
    </source>
</evidence>
<evidence type="ECO:0008006" key="4">
    <source>
        <dbReference type="Google" id="ProtNLM"/>
    </source>
</evidence>
<protein>
    <recommendedName>
        <fullName evidence="4">Activator of Hsp90 ATPase homolog 1-like protein</fullName>
    </recommendedName>
</protein>
<organism evidence="2 3">
    <name type="scientific">Arthrobacter burdickii</name>
    <dbReference type="NCBI Taxonomy" id="3035920"/>
    <lineage>
        <taxon>Bacteria</taxon>
        <taxon>Bacillati</taxon>
        <taxon>Actinomycetota</taxon>
        <taxon>Actinomycetes</taxon>
        <taxon>Micrococcales</taxon>
        <taxon>Micrococcaceae</taxon>
        <taxon>Arthrobacter</taxon>
    </lineage>
</organism>
<accession>A0ABT8K3U2</accession>
<comment type="caution">
    <text evidence="2">The sequence shown here is derived from an EMBL/GenBank/DDBJ whole genome shotgun (WGS) entry which is preliminary data.</text>
</comment>
<reference evidence="2" key="1">
    <citation type="submission" date="2023-06" db="EMBL/GenBank/DDBJ databases">
        <title>MT1 and MT2 Draft Genomes of Novel Species.</title>
        <authorList>
            <person name="Venkateswaran K."/>
        </authorList>
    </citation>
    <scope>NUCLEOTIDE SEQUENCE</scope>
    <source>
        <strain evidence="2">IIF3SC-B10</strain>
    </source>
</reference>
<dbReference type="Gene3D" id="3.30.530.20">
    <property type="match status" value="1"/>
</dbReference>
<dbReference type="Proteomes" id="UP001174209">
    <property type="component" value="Unassembled WGS sequence"/>
</dbReference>
<evidence type="ECO:0000313" key="2">
    <source>
        <dbReference type="EMBL" id="MDN4612108.1"/>
    </source>
</evidence>
<dbReference type="SUPFAM" id="SSF55961">
    <property type="entry name" value="Bet v1-like"/>
    <property type="match status" value="1"/>
</dbReference>
<dbReference type="EMBL" id="JAROCG010000002">
    <property type="protein sequence ID" value="MDN4612108.1"/>
    <property type="molecule type" value="Genomic_DNA"/>
</dbReference>
<keyword evidence="3" id="KW-1185">Reference proteome</keyword>
<sequence>MTGLFSHPSAAPDLPGERPDLRAAVSVPTPADHAWAGLTEHLHLWWPAGELSRWGDDSFFDLEDNALVETSAQDDENVWGEVIGGDPGEWLELRWKHAGSTSTTVVRLEVMGGQNGTTLRLTHTGWTTADPQATYDFYQEFWPEALARYQRFMGGS</sequence>